<dbReference type="RefSeq" id="WP_054572141.1">
    <property type="nucleotide sequence ID" value="NZ_LKKS01000026.1"/>
</dbReference>
<accession>A0A0P7DDH2</accession>
<dbReference type="Proteomes" id="UP000050437">
    <property type="component" value="Unassembled WGS sequence"/>
</dbReference>
<protein>
    <submittedName>
        <fullName evidence="1">Uncharacterized protein</fullName>
    </submittedName>
</protein>
<gene>
    <name evidence="1" type="ORF">HB13667_04100</name>
</gene>
<evidence type="ECO:0000313" key="2">
    <source>
        <dbReference type="Proteomes" id="UP000050437"/>
    </source>
</evidence>
<evidence type="ECO:0000313" key="1">
    <source>
        <dbReference type="EMBL" id="KPM67825.1"/>
    </source>
</evidence>
<dbReference type="AlphaFoldDB" id="A0A0P7DDH2"/>
<reference evidence="1 2" key="1">
    <citation type="submission" date="2015-10" db="EMBL/GenBank/DDBJ databases">
        <title>Pseudomonas putida clinical strains.</title>
        <authorList>
            <person name="Molina L."/>
            <person name="Udaondo Z."/>
        </authorList>
    </citation>
    <scope>NUCLEOTIDE SEQUENCE [LARGE SCALE GENOMIC DNA]</scope>
    <source>
        <strain evidence="1 2">HB13667</strain>
    </source>
</reference>
<comment type="caution">
    <text evidence="1">The sequence shown here is derived from an EMBL/GenBank/DDBJ whole genome shotgun (WGS) entry which is preliminary data.</text>
</comment>
<dbReference type="EMBL" id="LKKS01000026">
    <property type="protein sequence ID" value="KPM67825.1"/>
    <property type="molecule type" value="Genomic_DNA"/>
</dbReference>
<proteinExistence type="predicted"/>
<dbReference type="Pfam" id="PF18928">
    <property type="entry name" value="DUF5677"/>
    <property type="match status" value="1"/>
</dbReference>
<sequence>MTDQSILNESFFEQGFISRNIDETIARITSENEEWFTLLRDINKLLQAAVVSGFEKHHGRTMDLEVLAMFSALRSLSNFQSVFINLERGMIVEARILIRCLFENAFCVGALAESPEKFIPLLHKDNVAAKRGQAKALKQGNYSLDQDVAAAMDEILAGDKGRHLNWQEVAEMSSLGHQYLFYKHLSDDAMHYSASSLKRYIVSNKETNSWSGYKFGPGKKAEVALSANLAASAALGILIGFLQATKDSSRDREANELLDRFGSLSSLKPE</sequence>
<dbReference type="InterPro" id="IPR043733">
    <property type="entry name" value="DUF5677"/>
</dbReference>
<name>A0A0P7DDH2_PSEPU</name>
<organism evidence="1 2">
    <name type="scientific">Pseudomonas putida</name>
    <name type="common">Arthrobacter siderocapsulatus</name>
    <dbReference type="NCBI Taxonomy" id="303"/>
    <lineage>
        <taxon>Bacteria</taxon>
        <taxon>Pseudomonadati</taxon>
        <taxon>Pseudomonadota</taxon>
        <taxon>Gammaproteobacteria</taxon>
        <taxon>Pseudomonadales</taxon>
        <taxon>Pseudomonadaceae</taxon>
        <taxon>Pseudomonas</taxon>
    </lineage>
</organism>